<comment type="caution">
    <text evidence="1">The sequence shown here is derived from an EMBL/GenBank/DDBJ whole genome shotgun (WGS) entry which is preliminary data.</text>
</comment>
<keyword evidence="2" id="KW-1185">Reference proteome</keyword>
<dbReference type="RefSeq" id="WP_141710190.1">
    <property type="nucleotide sequence ID" value="NZ_LSOG01000197.1"/>
</dbReference>
<protein>
    <submittedName>
        <fullName evidence="1">Uncharacterized protein</fullName>
    </submittedName>
</protein>
<evidence type="ECO:0000313" key="2">
    <source>
        <dbReference type="Proteomes" id="UP000095229"/>
    </source>
</evidence>
<accession>A0A1E5JKR4</accession>
<organism evidence="1 2">
    <name type="scientific">Legionella parisiensis</name>
    <dbReference type="NCBI Taxonomy" id="45071"/>
    <lineage>
        <taxon>Bacteria</taxon>
        <taxon>Pseudomonadati</taxon>
        <taxon>Pseudomonadota</taxon>
        <taxon>Gammaproteobacteria</taxon>
        <taxon>Legionellales</taxon>
        <taxon>Legionellaceae</taxon>
        <taxon>Legionella</taxon>
    </lineage>
</organism>
<dbReference type="OrthoDB" id="5391994at2"/>
<dbReference type="EMBL" id="LSOG01000197">
    <property type="protein sequence ID" value="OEH45070.1"/>
    <property type="molecule type" value="Genomic_DNA"/>
</dbReference>
<proteinExistence type="predicted"/>
<dbReference type="Proteomes" id="UP000095229">
    <property type="component" value="Unassembled WGS sequence"/>
</dbReference>
<name>A0A1E5JKR4_9GAMM</name>
<reference evidence="1 2" key="1">
    <citation type="submission" date="2016-02" db="EMBL/GenBank/DDBJ databases">
        <title>Secondary metabolites in Legionella.</title>
        <authorList>
            <person name="Tobias N.J."/>
            <person name="Bode H.B."/>
        </authorList>
    </citation>
    <scope>NUCLEOTIDE SEQUENCE [LARGE SCALE GENOMIC DNA]</scope>
    <source>
        <strain evidence="1 2">DSM 19216</strain>
    </source>
</reference>
<gene>
    <name evidence="1" type="ORF">lpari_03958</name>
</gene>
<sequence>MGNRSPNTGELLGYILLNEQVLDIEILIKQVHTYTKWGIVDTEMVMKTYGKWIPNETSKRGYATY</sequence>
<evidence type="ECO:0000313" key="1">
    <source>
        <dbReference type="EMBL" id="OEH45070.1"/>
    </source>
</evidence>
<dbReference type="AlphaFoldDB" id="A0A1E5JKR4"/>